<dbReference type="Proteomes" id="UP000194474">
    <property type="component" value="Unassembled WGS sequence"/>
</dbReference>
<gene>
    <name evidence="2" type="ORF">SAMN06295905_1446</name>
</gene>
<feature type="transmembrane region" description="Helical" evidence="1">
    <location>
        <begin position="161"/>
        <end position="181"/>
    </location>
</feature>
<evidence type="ECO:0000256" key="1">
    <source>
        <dbReference type="SAM" id="Phobius"/>
    </source>
</evidence>
<dbReference type="AlphaFoldDB" id="A0A1Y6EYF9"/>
<dbReference type="NCBIfam" id="NF038065">
    <property type="entry name" value="Pr6Pr"/>
    <property type="match status" value="1"/>
</dbReference>
<name>A0A1Y6EYF9_9HYPH</name>
<keyword evidence="1" id="KW-0472">Membrane</keyword>
<keyword evidence="3" id="KW-1185">Reference proteome</keyword>
<sequence>MAAAMAGPCSLPRSSRWRNDANMLNRALTWAGLVIGIAGLVLQFSISMPDLIANGRDVPGALGHFFSYYTVLNNIALVLVYLSAVTHAGWLELFRSPLVRGIMAANIALVGLYVFFVLRFLQTLEGAFFVADAMLHYVAPVLYVVWWTVTQRHGALRWTHLPLMLLPTLIYFVYAMARGAWVQEYPYPILNAVELGYRQVGINALYMTVFLAVLALVAIAADRFLARTSRTVPQ</sequence>
<protein>
    <recommendedName>
        <fullName evidence="4">FAR-17a/AIG1-like protein</fullName>
    </recommendedName>
</protein>
<evidence type="ECO:0008006" key="4">
    <source>
        <dbReference type="Google" id="ProtNLM"/>
    </source>
</evidence>
<evidence type="ECO:0000313" key="2">
    <source>
        <dbReference type="EMBL" id="SMQ66301.1"/>
    </source>
</evidence>
<proteinExistence type="predicted"/>
<dbReference type="InterPro" id="IPR049713">
    <property type="entry name" value="Pr6Pr-like"/>
</dbReference>
<dbReference type="EMBL" id="FXWK01000001">
    <property type="protein sequence ID" value="SMQ66301.1"/>
    <property type="molecule type" value="Genomic_DNA"/>
</dbReference>
<reference evidence="3" key="1">
    <citation type="submission" date="2017-04" db="EMBL/GenBank/DDBJ databases">
        <authorList>
            <person name="Varghese N."/>
            <person name="Submissions S."/>
        </authorList>
    </citation>
    <scope>NUCLEOTIDE SEQUENCE [LARGE SCALE GENOMIC DNA]</scope>
</reference>
<feature type="transmembrane region" description="Helical" evidence="1">
    <location>
        <begin position="66"/>
        <end position="90"/>
    </location>
</feature>
<feature type="transmembrane region" description="Helical" evidence="1">
    <location>
        <begin position="27"/>
        <end position="46"/>
    </location>
</feature>
<feature type="transmembrane region" description="Helical" evidence="1">
    <location>
        <begin position="201"/>
        <end position="221"/>
    </location>
</feature>
<keyword evidence="1" id="KW-1133">Transmembrane helix</keyword>
<accession>A0A1Y6EYF9</accession>
<organism evidence="2 3">
    <name type="scientific">Devosia lucknowensis</name>
    <dbReference type="NCBI Taxonomy" id="1096929"/>
    <lineage>
        <taxon>Bacteria</taxon>
        <taxon>Pseudomonadati</taxon>
        <taxon>Pseudomonadota</taxon>
        <taxon>Alphaproteobacteria</taxon>
        <taxon>Hyphomicrobiales</taxon>
        <taxon>Devosiaceae</taxon>
        <taxon>Devosia</taxon>
    </lineage>
</organism>
<feature type="transmembrane region" description="Helical" evidence="1">
    <location>
        <begin position="127"/>
        <end position="149"/>
    </location>
</feature>
<feature type="transmembrane region" description="Helical" evidence="1">
    <location>
        <begin position="102"/>
        <end position="121"/>
    </location>
</feature>
<evidence type="ECO:0000313" key="3">
    <source>
        <dbReference type="Proteomes" id="UP000194474"/>
    </source>
</evidence>
<keyword evidence="1" id="KW-0812">Transmembrane</keyword>